<feature type="domain" description="HipA-like C-terminal" evidence="4">
    <location>
        <begin position="162"/>
        <end position="384"/>
    </location>
</feature>
<accession>A0AAX3LUD2</accession>
<dbReference type="RefSeq" id="WP_271690044.1">
    <property type="nucleotide sequence ID" value="NZ_CP116424.1"/>
</dbReference>
<dbReference type="EMBL" id="CP116424">
    <property type="protein sequence ID" value="WCE71908.1"/>
    <property type="molecule type" value="Genomic_DNA"/>
</dbReference>
<dbReference type="Proteomes" id="UP001210770">
    <property type="component" value="Plasmid unnamed1"/>
</dbReference>
<geneLocation type="plasmid" evidence="6 7">
    <name>unnamed1</name>
</geneLocation>
<dbReference type="Gene3D" id="1.10.1070.20">
    <property type="match status" value="1"/>
</dbReference>
<dbReference type="AlphaFoldDB" id="A0AAX3LUD2"/>
<dbReference type="PANTHER" id="PTHR37419:SF8">
    <property type="entry name" value="TOXIN YJJJ"/>
    <property type="match status" value="1"/>
</dbReference>
<dbReference type="InterPro" id="IPR012893">
    <property type="entry name" value="HipA-like_C"/>
</dbReference>
<proteinExistence type="inferred from homology"/>
<dbReference type="GO" id="GO:0004674">
    <property type="term" value="F:protein serine/threonine kinase activity"/>
    <property type="evidence" value="ECO:0007669"/>
    <property type="project" value="TreeGrafter"/>
</dbReference>
<dbReference type="PANTHER" id="PTHR37419">
    <property type="entry name" value="SERINE/THREONINE-PROTEIN KINASE TOXIN HIPA"/>
    <property type="match status" value="1"/>
</dbReference>
<keyword evidence="6" id="KW-0614">Plasmid</keyword>
<evidence type="ECO:0000256" key="3">
    <source>
        <dbReference type="ARBA" id="ARBA00022777"/>
    </source>
</evidence>
<dbReference type="InterPro" id="IPR052028">
    <property type="entry name" value="HipA_Ser/Thr_kinase"/>
</dbReference>
<reference evidence="6" key="1">
    <citation type="submission" date="2023-01" db="EMBL/GenBank/DDBJ databases">
        <title>Comparative genomic analysis of cold water coral derived Sulfitobacter faviae: insights into their metabolism and habitat adaptation.</title>
        <authorList>
            <person name="Guo Y."/>
            <person name="Lin S."/>
            <person name="Huang Z."/>
            <person name="Tang K."/>
            <person name="Wang X."/>
        </authorList>
    </citation>
    <scope>NUCLEOTIDE SEQUENCE</scope>
    <source>
        <strain evidence="6">SCSIO W_1865</strain>
        <plasmid evidence="6">unnamed1</plasmid>
    </source>
</reference>
<feature type="domain" description="HipA N-terminal subdomain 1" evidence="5">
    <location>
        <begin position="17"/>
        <end position="119"/>
    </location>
</feature>
<keyword evidence="3" id="KW-0418">Kinase</keyword>
<sequence length="408" mass="44668">MARRLRVDIAFDSDDVRPVGQIAWDSARRSAAVEWDPSFVAAPLPISPYHIKTLAGLYRTGNTAAFEGLPGVFGDSLPDGWGRLLIDRELERRGSGRTAITPVDRLAIVGTHGMGALIYRPEEQVVGPNSVDLEWFADLATSMAEDASVEDLRKARAAAGGSAGARPKLVALLDVETGRVRDHRRTPERGERQVLIKHRATTDSPTAIEEEEAYARMARAAGIAMPWTMVLRSGRGDAFFAVERFDRRGAGRVHMHTAAGMLDVDFRQPSTDYENLHKLVRWTTRHAGDQDEMFRRMAFNVLAHNRDDHLKNHAFLMDAGGGWRLSPAYDVSFSDGPGGEHHLAIAGEGRRPGRKHVEAVGQALGMKPAAIAALIDPVRAAIADWPRHADAAGVPSRRTKQIAGYFAT</sequence>
<name>A0AAX3LUD2_9RHOB</name>
<keyword evidence="2" id="KW-0808">Transferase</keyword>
<evidence type="ECO:0000256" key="1">
    <source>
        <dbReference type="ARBA" id="ARBA00010164"/>
    </source>
</evidence>
<evidence type="ECO:0000256" key="2">
    <source>
        <dbReference type="ARBA" id="ARBA00022679"/>
    </source>
</evidence>
<comment type="similarity">
    <text evidence="1">Belongs to the HipA Ser/Thr kinase family.</text>
</comment>
<evidence type="ECO:0000313" key="6">
    <source>
        <dbReference type="EMBL" id="WCE71908.1"/>
    </source>
</evidence>
<protein>
    <submittedName>
        <fullName evidence="6">Type II toxin-antitoxin system HipA family toxin</fullName>
    </submittedName>
</protein>
<dbReference type="InterPro" id="IPR017508">
    <property type="entry name" value="HipA_N1"/>
</dbReference>
<evidence type="ECO:0000259" key="5">
    <source>
        <dbReference type="Pfam" id="PF13657"/>
    </source>
</evidence>
<dbReference type="Pfam" id="PF07804">
    <property type="entry name" value="HipA_C"/>
    <property type="match status" value="1"/>
</dbReference>
<gene>
    <name evidence="6" type="ORF">PL336_16750</name>
</gene>
<evidence type="ECO:0000313" key="7">
    <source>
        <dbReference type="Proteomes" id="UP001210770"/>
    </source>
</evidence>
<dbReference type="Pfam" id="PF13657">
    <property type="entry name" value="Couple_hipA"/>
    <property type="match status" value="1"/>
</dbReference>
<evidence type="ECO:0000259" key="4">
    <source>
        <dbReference type="Pfam" id="PF07804"/>
    </source>
</evidence>
<organism evidence="6 7">
    <name type="scientific">Sulfitobacter faviae</name>
    <dbReference type="NCBI Taxonomy" id="1775881"/>
    <lineage>
        <taxon>Bacteria</taxon>
        <taxon>Pseudomonadati</taxon>
        <taxon>Pseudomonadota</taxon>
        <taxon>Alphaproteobacteria</taxon>
        <taxon>Rhodobacterales</taxon>
        <taxon>Roseobacteraceae</taxon>
        <taxon>Sulfitobacter</taxon>
    </lineage>
</organism>
<dbReference type="GO" id="GO:0005829">
    <property type="term" value="C:cytosol"/>
    <property type="evidence" value="ECO:0007669"/>
    <property type="project" value="TreeGrafter"/>
</dbReference>